<proteinExistence type="predicted"/>
<name>A0ABN5J9Q1_FUSMR</name>
<organism evidence="1 2">
    <name type="scientific">Fusobacterium mortiferum ATCC 9817</name>
    <dbReference type="NCBI Taxonomy" id="469616"/>
    <lineage>
        <taxon>Bacteria</taxon>
        <taxon>Fusobacteriati</taxon>
        <taxon>Fusobacteriota</taxon>
        <taxon>Fusobacteriia</taxon>
        <taxon>Fusobacteriales</taxon>
        <taxon>Fusobacteriaceae</taxon>
        <taxon>Fusobacterium</taxon>
    </lineage>
</organism>
<reference evidence="2" key="1">
    <citation type="journal article" date="2018" name="MSphere">
        <title>Fusobacterium Genomics Using MinION and Illumina Sequencing Enables Genome Completion and Correction.</title>
        <authorList>
            <person name="Todd S.M."/>
            <person name="Settlage R.E."/>
            <person name="Lahmers K.K."/>
            <person name="Slade D.J."/>
        </authorList>
    </citation>
    <scope>NUCLEOTIDE SEQUENCE [LARGE SCALE GENOMIC DNA]</scope>
    <source>
        <strain evidence="2">ATCC 9817</strain>
    </source>
</reference>
<dbReference type="RefSeq" id="WP_005885695.1">
    <property type="nucleotide sequence ID" value="NZ_CP028102.1"/>
</dbReference>
<evidence type="ECO:0000313" key="1">
    <source>
        <dbReference type="EMBL" id="AVQ19199.1"/>
    </source>
</evidence>
<dbReference type="GeneID" id="62763636"/>
<keyword evidence="2" id="KW-1185">Reference proteome</keyword>
<evidence type="ECO:0000313" key="2">
    <source>
        <dbReference type="Proteomes" id="UP000240258"/>
    </source>
</evidence>
<dbReference type="EMBL" id="CP028102">
    <property type="protein sequence ID" value="AVQ19199.1"/>
    <property type="molecule type" value="Genomic_DNA"/>
</dbReference>
<dbReference type="Proteomes" id="UP000240258">
    <property type="component" value="Chromosome"/>
</dbReference>
<gene>
    <name evidence="1" type="ORF">C4N19_08860</name>
</gene>
<protein>
    <submittedName>
        <fullName evidence="1">Uncharacterized protein</fullName>
    </submittedName>
</protein>
<accession>A0ABN5J9Q1</accession>
<sequence>MLNFRNEVKDFLKYLKENFETSNFYCIDNSYRIEYSTITDRGGIRVAEIQCTYDCTRDILDEENIEENLKKMEILKDKYILNE</sequence>